<reference evidence="2 3" key="1">
    <citation type="submission" date="2024-04" db="EMBL/GenBank/DDBJ databases">
        <authorList>
            <person name="Fracassetti M."/>
        </authorList>
    </citation>
    <scope>NUCLEOTIDE SEQUENCE [LARGE SCALE GENOMIC DNA]</scope>
</reference>
<feature type="region of interest" description="Disordered" evidence="1">
    <location>
        <begin position="76"/>
        <end position="100"/>
    </location>
</feature>
<dbReference type="Proteomes" id="UP001497516">
    <property type="component" value="Chromosome 7"/>
</dbReference>
<sequence length="100" mass="10528">MISNGSSLQKTCKHLVAGERVDPRDCSSGRCAIASSASEFTPSPLSWQRPETSLPPSELAVNLRACCRYAPSPLTLAPSPAPPPSPSPLNPVTTANRTKN</sequence>
<protein>
    <submittedName>
        <fullName evidence="2">Uncharacterized protein</fullName>
    </submittedName>
</protein>
<name>A0AAV2FPF5_9ROSI</name>
<dbReference type="AlphaFoldDB" id="A0AAV2FPF5"/>
<proteinExistence type="predicted"/>
<feature type="compositionally biased region" description="Pro residues" evidence="1">
    <location>
        <begin position="79"/>
        <end position="89"/>
    </location>
</feature>
<keyword evidence="3" id="KW-1185">Reference proteome</keyword>
<evidence type="ECO:0000313" key="3">
    <source>
        <dbReference type="Proteomes" id="UP001497516"/>
    </source>
</evidence>
<evidence type="ECO:0000313" key="2">
    <source>
        <dbReference type="EMBL" id="CAL1400215.1"/>
    </source>
</evidence>
<accession>A0AAV2FPF5</accession>
<gene>
    <name evidence="2" type="ORF">LTRI10_LOCUS40357</name>
</gene>
<organism evidence="2 3">
    <name type="scientific">Linum trigynum</name>
    <dbReference type="NCBI Taxonomy" id="586398"/>
    <lineage>
        <taxon>Eukaryota</taxon>
        <taxon>Viridiplantae</taxon>
        <taxon>Streptophyta</taxon>
        <taxon>Embryophyta</taxon>
        <taxon>Tracheophyta</taxon>
        <taxon>Spermatophyta</taxon>
        <taxon>Magnoliopsida</taxon>
        <taxon>eudicotyledons</taxon>
        <taxon>Gunneridae</taxon>
        <taxon>Pentapetalae</taxon>
        <taxon>rosids</taxon>
        <taxon>fabids</taxon>
        <taxon>Malpighiales</taxon>
        <taxon>Linaceae</taxon>
        <taxon>Linum</taxon>
    </lineage>
</organism>
<dbReference type="EMBL" id="OZ034820">
    <property type="protein sequence ID" value="CAL1400215.1"/>
    <property type="molecule type" value="Genomic_DNA"/>
</dbReference>
<evidence type="ECO:0000256" key="1">
    <source>
        <dbReference type="SAM" id="MobiDB-lite"/>
    </source>
</evidence>